<dbReference type="SUPFAM" id="SSF52096">
    <property type="entry name" value="ClpP/crotonase"/>
    <property type="match status" value="1"/>
</dbReference>
<dbReference type="NCBIfam" id="TIGR03134">
    <property type="entry name" value="malonate_gamma"/>
    <property type="match status" value="1"/>
</dbReference>
<name>A0A1M5JUF5_9BRAD</name>
<dbReference type="EMBL" id="LT670818">
    <property type="protein sequence ID" value="SHG43920.1"/>
    <property type="molecule type" value="Genomic_DNA"/>
</dbReference>
<feature type="region of interest" description="Disordered" evidence="1">
    <location>
        <begin position="203"/>
        <end position="241"/>
    </location>
</feature>
<dbReference type="AlphaFoldDB" id="A0A1M5JUF5"/>
<gene>
    <name evidence="2" type="ORF">SAMN05444169_2478</name>
    <name evidence="3" type="ORF">SAMN05444169_4039</name>
</gene>
<accession>A0A1M5JUF5</accession>
<sequence>MTLDDILASLFPQGHDVRNYDGVLLGSGSLKTGGRAVVIGIADRTAVGVDEAIRLSRHVLNAMERGGTGPILVLVDSDSQRMSKRDELLGLNEFLAHLAKCLIYADMQGRQTVGLLYGHSAAGAFLATALATRVLVALPGAEPEVMDLPSMSKVTKLSIDVLKEKAKSTPVFAPGLDNLAQTGAVLSTWDEKTSLAEQLQTLLGGDQDGGDRRDRLGKTRRGRPKAADIAERVHDLALQSK</sequence>
<dbReference type="Pfam" id="PF06833">
    <property type="entry name" value="MdcE"/>
    <property type="match status" value="1"/>
</dbReference>
<feature type="compositionally biased region" description="Basic and acidic residues" evidence="1">
    <location>
        <begin position="225"/>
        <end position="235"/>
    </location>
</feature>
<dbReference type="OrthoDB" id="5984377at2"/>
<dbReference type="EMBL" id="LT670818">
    <property type="protein sequence ID" value="SHG76862.1"/>
    <property type="molecule type" value="Genomic_DNA"/>
</dbReference>
<organism evidence="2 4">
    <name type="scientific">Bradyrhizobium erythrophlei</name>
    <dbReference type="NCBI Taxonomy" id="1437360"/>
    <lineage>
        <taxon>Bacteria</taxon>
        <taxon>Pseudomonadati</taxon>
        <taxon>Pseudomonadota</taxon>
        <taxon>Alphaproteobacteria</taxon>
        <taxon>Hyphomicrobiales</taxon>
        <taxon>Nitrobacteraceae</taxon>
        <taxon>Bradyrhizobium</taxon>
    </lineage>
</organism>
<dbReference type="RefSeq" id="WP_079573257.1">
    <property type="nucleotide sequence ID" value="NZ_LT670818.1"/>
</dbReference>
<dbReference type="InterPro" id="IPR009648">
    <property type="entry name" value="Malonate_gamma"/>
</dbReference>
<evidence type="ECO:0000313" key="3">
    <source>
        <dbReference type="EMBL" id="SHG76862.1"/>
    </source>
</evidence>
<protein>
    <submittedName>
        <fullName evidence="2">Malonate decarboxylase gamma subunit</fullName>
    </submittedName>
</protein>
<evidence type="ECO:0000256" key="1">
    <source>
        <dbReference type="SAM" id="MobiDB-lite"/>
    </source>
</evidence>
<evidence type="ECO:0000313" key="4">
    <source>
        <dbReference type="Proteomes" id="UP000190675"/>
    </source>
</evidence>
<dbReference type="InterPro" id="IPR029045">
    <property type="entry name" value="ClpP/crotonase-like_dom_sf"/>
</dbReference>
<reference evidence="2 4" key="1">
    <citation type="submission" date="2016-11" db="EMBL/GenBank/DDBJ databases">
        <authorList>
            <person name="Jaros S."/>
            <person name="Januszkiewicz K."/>
            <person name="Wedrychowicz H."/>
        </authorList>
    </citation>
    <scope>NUCLEOTIDE SEQUENCE [LARGE SCALE GENOMIC DNA]</scope>
    <source>
        <strain evidence="2 4">GAS242</strain>
    </source>
</reference>
<dbReference type="Proteomes" id="UP000190675">
    <property type="component" value="Chromosome I"/>
</dbReference>
<proteinExistence type="predicted"/>
<dbReference type="GO" id="GO:0005975">
    <property type="term" value="P:carbohydrate metabolic process"/>
    <property type="evidence" value="ECO:0007669"/>
    <property type="project" value="InterPro"/>
</dbReference>
<evidence type="ECO:0000313" key="2">
    <source>
        <dbReference type="EMBL" id="SHG43920.1"/>
    </source>
</evidence>
<dbReference type="Gene3D" id="3.90.226.10">
    <property type="entry name" value="2-enoyl-CoA Hydratase, Chain A, domain 1"/>
    <property type="match status" value="1"/>
</dbReference>